<keyword evidence="11" id="KW-1185">Reference proteome</keyword>
<dbReference type="GO" id="GO:0008270">
    <property type="term" value="F:zinc ion binding"/>
    <property type="evidence" value="ECO:0007669"/>
    <property type="project" value="UniProtKB-KW"/>
</dbReference>
<reference evidence="10 11" key="1">
    <citation type="submission" date="2018-11" db="EMBL/GenBank/DDBJ databases">
        <authorList>
            <consortium name="Pathogen Informatics"/>
        </authorList>
    </citation>
    <scope>NUCLEOTIDE SEQUENCE [LARGE SCALE GENOMIC DNA]</scope>
    <source>
        <strain evidence="10 11">Zambia</strain>
    </source>
</reference>
<dbReference type="GO" id="GO:0000978">
    <property type="term" value="F:RNA polymerase II cis-regulatory region sequence-specific DNA binding"/>
    <property type="evidence" value="ECO:0007669"/>
    <property type="project" value="TreeGrafter"/>
</dbReference>
<evidence type="ECO:0000313" key="10">
    <source>
        <dbReference type="EMBL" id="VDO62251.1"/>
    </source>
</evidence>
<keyword evidence="4" id="KW-0863">Zinc-finger</keyword>
<protein>
    <submittedName>
        <fullName evidence="10">Uncharacterized protein</fullName>
    </submittedName>
</protein>
<dbReference type="PANTHER" id="PTHR10032:SF271">
    <property type="entry name" value="RH12261P-RELATED"/>
    <property type="match status" value="1"/>
</dbReference>
<keyword evidence="5" id="KW-0862">Zinc</keyword>
<keyword evidence="9" id="KW-0539">Nucleus</keyword>
<evidence type="ECO:0000256" key="2">
    <source>
        <dbReference type="ARBA" id="ARBA00022723"/>
    </source>
</evidence>
<dbReference type="InterPro" id="IPR013087">
    <property type="entry name" value="Znf_C2H2_type"/>
</dbReference>
<dbReference type="PROSITE" id="PS50157">
    <property type="entry name" value="ZINC_FINGER_C2H2_2"/>
    <property type="match status" value="3"/>
</dbReference>
<dbReference type="SMART" id="SM00355">
    <property type="entry name" value="ZnF_C2H2"/>
    <property type="match status" value="4"/>
</dbReference>
<evidence type="ECO:0000256" key="3">
    <source>
        <dbReference type="ARBA" id="ARBA00022737"/>
    </source>
</evidence>
<dbReference type="InterPro" id="IPR027756">
    <property type="entry name" value="Ovo-like"/>
</dbReference>
<evidence type="ECO:0000256" key="7">
    <source>
        <dbReference type="ARBA" id="ARBA00023125"/>
    </source>
</evidence>
<dbReference type="GO" id="GO:0000981">
    <property type="term" value="F:DNA-binding transcription factor activity, RNA polymerase II-specific"/>
    <property type="evidence" value="ECO:0007669"/>
    <property type="project" value="TreeGrafter"/>
</dbReference>
<gene>
    <name evidence="10" type="ORF">SMRZ_LOCUS4575</name>
</gene>
<name>A0A183LLA0_9TREM</name>
<accession>A0A183LLA0</accession>
<dbReference type="GO" id="GO:0009913">
    <property type="term" value="P:epidermal cell differentiation"/>
    <property type="evidence" value="ECO:0007669"/>
    <property type="project" value="TreeGrafter"/>
</dbReference>
<dbReference type="SUPFAM" id="SSF57667">
    <property type="entry name" value="beta-beta-alpha zinc fingers"/>
    <property type="match status" value="2"/>
</dbReference>
<evidence type="ECO:0000256" key="9">
    <source>
        <dbReference type="ARBA" id="ARBA00023242"/>
    </source>
</evidence>
<dbReference type="FunFam" id="3.30.160.60:FF:000646">
    <property type="entry name" value="Myeloid zinc finger 1"/>
    <property type="match status" value="1"/>
</dbReference>
<keyword evidence="6" id="KW-0805">Transcription regulation</keyword>
<dbReference type="EMBL" id="UZAI01001467">
    <property type="protein sequence ID" value="VDO62251.1"/>
    <property type="molecule type" value="Genomic_DNA"/>
</dbReference>
<evidence type="ECO:0000313" key="11">
    <source>
        <dbReference type="Proteomes" id="UP000277204"/>
    </source>
</evidence>
<dbReference type="Gene3D" id="3.30.160.60">
    <property type="entry name" value="Classic Zinc Finger"/>
    <property type="match status" value="2"/>
</dbReference>
<dbReference type="PROSITE" id="PS00028">
    <property type="entry name" value="ZINC_FINGER_C2H2_1"/>
    <property type="match status" value="2"/>
</dbReference>
<dbReference type="PANTHER" id="PTHR10032">
    <property type="entry name" value="ZINC FINGER PROTEIN WITH KRAB AND SCAN DOMAINS"/>
    <property type="match status" value="1"/>
</dbReference>
<organism evidence="10 11">
    <name type="scientific">Schistosoma margrebowiei</name>
    <dbReference type="NCBI Taxonomy" id="48269"/>
    <lineage>
        <taxon>Eukaryota</taxon>
        <taxon>Metazoa</taxon>
        <taxon>Spiralia</taxon>
        <taxon>Lophotrochozoa</taxon>
        <taxon>Platyhelminthes</taxon>
        <taxon>Trematoda</taxon>
        <taxon>Digenea</taxon>
        <taxon>Strigeidida</taxon>
        <taxon>Schistosomatoidea</taxon>
        <taxon>Schistosomatidae</taxon>
        <taxon>Schistosoma</taxon>
    </lineage>
</organism>
<evidence type="ECO:0000256" key="4">
    <source>
        <dbReference type="ARBA" id="ARBA00022771"/>
    </source>
</evidence>
<keyword evidence="2" id="KW-0479">Metal-binding</keyword>
<sequence>MNRTNSTLDEAYATCSGLDLTLKDQSVLESHVQASSTPRRLNYIPSKTLHEQNDYYCSEQFNAENNSFIIGEHINQVQNSNESLENNKQLDQRLGLNYSSGSFNSKGSTVSCYHSVQSNNLDYSKETANPDKPSPLDLRIKSFSDDANLINNKDSGYLVITTDTKTECEISTHIFLSNQAMPQTKRSNIEKQTGSSFNIQSILGVTDQFKVFSETTSNTDSNTNDDSIKNNNIEIIDRTKTSDSFFDQFLVGYLQAMNPLLLSSRGTQIQNIITPPQPVDTTGTIHSTTLVSTTVPLNETGTVKFSVTQRAKKLNPTTPMYSITNGMTNRQLHVKNNDPIHDSLKQTERIQQSMKNVYDLSGSSLSSEDDVITRQRSKTSDVGKTPVILYCPEPSDSKTKVKAMLERNDPCLKYVNDGAAIRNPFAIDRKIQLVHLTSLLCVKLDNDTYLCKGCNRTTKRLRPMQQHLLSHSSSKFNLCVKCLKGFNDKYDMKRHTRKHTLVRPYVCPECGRSFSQRCSLEGHRRKIHRIQLNYPPHQRREIVRVCETCGYSCPKLYDMLQHTLNNHPNSNCLPRLQRQLIRYKEKLQSTSLTSDDDNQSSNIRDTLEATRNWSCISPFSNSHNFI</sequence>
<evidence type="ECO:0000256" key="1">
    <source>
        <dbReference type="ARBA" id="ARBA00004123"/>
    </source>
</evidence>
<keyword evidence="3" id="KW-0677">Repeat</keyword>
<evidence type="ECO:0000256" key="6">
    <source>
        <dbReference type="ARBA" id="ARBA00023015"/>
    </source>
</evidence>
<dbReference type="Proteomes" id="UP000277204">
    <property type="component" value="Unassembled WGS sequence"/>
</dbReference>
<dbReference type="AlphaFoldDB" id="A0A183LLA0"/>
<dbReference type="Pfam" id="PF00096">
    <property type="entry name" value="zf-C2H2"/>
    <property type="match status" value="1"/>
</dbReference>
<proteinExistence type="predicted"/>
<evidence type="ECO:0000256" key="5">
    <source>
        <dbReference type="ARBA" id="ARBA00022833"/>
    </source>
</evidence>
<comment type="subcellular location">
    <subcellularLocation>
        <location evidence="1">Nucleus</location>
    </subcellularLocation>
</comment>
<dbReference type="GO" id="GO:0005634">
    <property type="term" value="C:nucleus"/>
    <property type="evidence" value="ECO:0007669"/>
    <property type="project" value="UniProtKB-SubCell"/>
</dbReference>
<dbReference type="InterPro" id="IPR036236">
    <property type="entry name" value="Znf_C2H2_sf"/>
</dbReference>
<evidence type="ECO:0000256" key="8">
    <source>
        <dbReference type="ARBA" id="ARBA00023163"/>
    </source>
</evidence>
<keyword evidence="7" id="KW-0238">DNA-binding</keyword>
<keyword evidence="8" id="KW-0804">Transcription</keyword>